<name>A0A9D1W9E9_9SPHI</name>
<gene>
    <name evidence="2" type="ORF">H9853_08635</name>
</gene>
<dbReference type="Proteomes" id="UP000824156">
    <property type="component" value="Unassembled WGS sequence"/>
</dbReference>
<keyword evidence="1" id="KW-1133">Transmembrane helix</keyword>
<keyword evidence="1" id="KW-0812">Transmembrane</keyword>
<dbReference type="EMBL" id="DXEZ01000236">
    <property type="protein sequence ID" value="HIX55079.1"/>
    <property type="molecule type" value="Genomic_DNA"/>
</dbReference>
<dbReference type="AlphaFoldDB" id="A0A9D1W9E9"/>
<reference evidence="2" key="2">
    <citation type="submission" date="2021-04" db="EMBL/GenBank/DDBJ databases">
        <authorList>
            <person name="Gilroy R."/>
        </authorList>
    </citation>
    <scope>NUCLEOTIDE SEQUENCE</scope>
    <source>
        <strain evidence="2">1719</strain>
    </source>
</reference>
<evidence type="ECO:0000313" key="3">
    <source>
        <dbReference type="Proteomes" id="UP000824156"/>
    </source>
</evidence>
<evidence type="ECO:0000313" key="2">
    <source>
        <dbReference type="EMBL" id="HIX55079.1"/>
    </source>
</evidence>
<protein>
    <submittedName>
        <fullName evidence="2">Uncharacterized protein</fullName>
    </submittedName>
</protein>
<organism evidence="2 3">
    <name type="scientific">Candidatus Sphingobacterium stercoripullorum</name>
    <dbReference type="NCBI Taxonomy" id="2838759"/>
    <lineage>
        <taxon>Bacteria</taxon>
        <taxon>Pseudomonadati</taxon>
        <taxon>Bacteroidota</taxon>
        <taxon>Sphingobacteriia</taxon>
        <taxon>Sphingobacteriales</taxon>
        <taxon>Sphingobacteriaceae</taxon>
        <taxon>Sphingobacterium</taxon>
    </lineage>
</organism>
<sequence length="93" mass="10460">MTKKSALGFCLGLVLPISALYLEKVLVLDMVSSSKQPFIWILIATSINLLVARLLYNTKHQGYVKGIIVSTVLSLLIILFIQKNQLEQLLFIR</sequence>
<reference evidence="2" key="1">
    <citation type="journal article" date="2021" name="PeerJ">
        <title>Extensive microbial diversity within the chicken gut microbiome revealed by metagenomics and culture.</title>
        <authorList>
            <person name="Gilroy R."/>
            <person name="Ravi A."/>
            <person name="Getino M."/>
            <person name="Pursley I."/>
            <person name="Horton D.L."/>
            <person name="Alikhan N.F."/>
            <person name="Baker D."/>
            <person name="Gharbi K."/>
            <person name="Hall N."/>
            <person name="Watson M."/>
            <person name="Adriaenssens E.M."/>
            <person name="Foster-Nyarko E."/>
            <person name="Jarju S."/>
            <person name="Secka A."/>
            <person name="Antonio M."/>
            <person name="Oren A."/>
            <person name="Chaudhuri R.R."/>
            <person name="La Ragione R."/>
            <person name="Hildebrand F."/>
            <person name="Pallen M.J."/>
        </authorList>
    </citation>
    <scope>NUCLEOTIDE SEQUENCE</scope>
    <source>
        <strain evidence="2">1719</strain>
    </source>
</reference>
<feature type="transmembrane region" description="Helical" evidence="1">
    <location>
        <begin position="38"/>
        <end position="56"/>
    </location>
</feature>
<proteinExistence type="predicted"/>
<accession>A0A9D1W9E9</accession>
<keyword evidence="1" id="KW-0472">Membrane</keyword>
<feature type="transmembrane region" description="Helical" evidence="1">
    <location>
        <begin position="63"/>
        <end position="81"/>
    </location>
</feature>
<comment type="caution">
    <text evidence="2">The sequence shown here is derived from an EMBL/GenBank/DDBJ whole genome shotgun (WGS) entry which is preliminary data.</text>
</comment>
<evidence type="ECO:0000256" key="1">
    <source>
        <dbReference type="SAM" id="Phobius"/>
    </source>
</evidence>